<dbReference type="Proteomes" id="UP001497535">
    <property type="component" value="Unassembled WGS sequence"/>
</dbReference>
<gene>
    <name evidence="1" type="ORF">MENTE1834_LOCUS38521</name>
</gene>
<proteinExistence type="predicted"/>
<dbReference type="EMBL" id="CAVMJV010000083">
    <property type="protein sequence ID" value="CAK5090720.1"/>
    <property type="molecule type" value="Genomic_DNA"/>
</dbReference>
<comment type="caution">
    <text evidence="1">The sequence shown here is derived from an EMBL/GenBank/DDBJ whole genome shotgun (WGS) entry which is preliminary data.</text>
</comment>
<evidence type="ECO:0000313" key="1">
    <source>
        <dbReference type="EMBL" id="CAK5090720.1"/>
    </source>
</evidence>
<accession>A0ACB1AH13</accession>
<keyword evidence="2" id="KW-1185">Reference proteome</keyword>
<evidence type="ECO:0000313" key="2">
    <source>
        <dbReference type="Proteomes" id="UP001497535"/>
    </source>
</evidence>
<organism evidence="1 2">
    <name type="scientific">Meloidogyne enterolobii</name>
    <name type="common">Root-knot nematode worm</name>
    <name type="synonym">Meloidogyne mayaguensis</name>
    <dbReference type="NCBI Taxonomy" id="390850"/>
    <lineage>
        <taxon>Eukaryota</taxon>
        <taxon>Metazoa</taxon>
        <taxon>Ecdysozoa</taxon>
        <taxon>Nematoda</taxon>
        <taxon>Chromadorea</taxon>
        <taxon>Rhabditida</taxon>
        <taxon>Tylenchina</taxon>
        <taxon>Tylenchomorpha</taxon>
        <taxon>Tylenchoidea</taxon>
        <taxon>Meloidogynidae</taxon>
        <taxon>Meloidogyninae</taxon>
        <taxon>Meloidogyne</taxon>
    </lineage>
</organism>
<protein>
    <submittedName>
        <fullName evidence="1">Uncharacterized protein</fullName>
    </submittedName>
</protein>
<sequence length="49" mass="5257">MNAQNSLREVISTAVQLCIPMPVFIAALAFFDGYRSDVLPASLLLTGTT</sequence>
<name>A0ACB1AH13_MELEN</name>
<reference evidence="1" key="1">
    <citation type="submission" date="2023-11" db="EMBL/GenBank/DDBJ databases">
        <authorList>
            <person name="Poullet M."/>
        </authorList>
    </citation>
    <scope>NUCLEOTIDE SEQUENCE</scope>
    <source>
        <strain evidence="1">E1834</strain>
    </source>
</reference>